<evidence type="ECO:0000256" key="1">
    <source>
        <dbReference type="SAM" id="MobiDB-lite"/>
    </source>
</evidence>
<organism evidence="2 3">
    <name type="scientific">Hydnum rufescens UP504</name>
    <dbReference type="NCBI Taxonomy" id="1448309"/>
    <lineage>
        <taxon>Eukaryota</taxon>
        <taxon>Fungi</taxon>
        <taxon>Dikarya</taxon>
        <taxon>Basidiomycota</taxon>
        <taxon>Agaricomycotina</taxon>
        <taxon>Agaricomycetes</taxon>
        <taxon>Cantharellales</taxon>
        <taxon>Hydnaceae</taxon>
        <taxon>Hydnum</taxon>
    </lineage>
</organism>
<name>A0A9P6AEB8_9AGAM</name>
<gene>
    <name evidence="2" type="ORF">BS47DRAFT_1401724</name>
</gene>
<comment type="caution">
    <text evidence="2">The sequence shown here is derived from an EMBL/GenBank/DDBJ whole genome shotgun (WGS) entry which is preliminary data.</text>
</comment>
<reference evidence="2" key="1">
    <citation type="journal article" date="2020" name="Nat. Commun.">
        <title>Large-scale genome sequencing of mycorrhizal fungi provides insights into the early evolution of symbiotic traits.</title>
        <authorList>
            <person name="Miyauchi S."/>
            <person name="Kiss E."/>
            <person name="Kuo A."/>
            <person name="Drula E."/>
            <person name="Kohler A."/>
            <person name="Sanchez-Garcia M."/>
            <person name="Morin E."/>
            <person name="Andreopoulos B."/>
            <person name="Barry K.W."/>
            <person name="Bonito G."/>
            <person name="Buee M."/>
            <person name="Carver A."/>
            <person name="Chen C."/>
            <person name="Cichocki N."/>
            <person name="Clum A."/>
            <person name="Culley D."/>
            <person name="Crous P.W."/>
            <person name="Fauchery L."/>
            <person name="Girlanda M."/>
            <person name="Hayes R.D."/>
            <person name="Keri Z."/>
            <person name="LaButti K."/>
            <person name="Lipzen A."/>
            <person name="Lombard V."/>
            <person name="Magnuson J."/>
            <person name="Maillard F."/>
            <person name="Murat C."/>
            <person name="Nolan M."/>
            <person name="Ohm R.A."/>
            <person name="Pangilinan J."/>
            <person name="Pereira M.F."/>
            <person name="Perotto S."/>
            <person name="Peter M."/>
            <person name="Pfister S."/>
            <person name="Riley R."/>
            <person name="Sitrit Y."/>
            <person name="Stielow J.B."/>
            <person name="Szollosi G."/>
            <person name="Zifcakova L."/>
            <person name="Stursova M."/>
            <person name="Spatafora J.W."/>
            <person name="Tedersoo L."/>
            <person name="Vaario L.M."/>
            <person name="Yamada A."/>
            <person name="Yan M."/>
            <person name="Wang P."/>
            <person name="Xu J."/>
            <person name="Bruns T."/>
            <person name="Baldrian P."/>
            <person name="Vilgalys R."/>
            <person name="Dunand C."/>
            <person name="Henrissat B."/>
            <person name="Grigoriev I.V."/>
            <person name="Hibbett D."/>
            <person name="Nagy L.G."/>
            <person name="Martin F.M."/>
        </authorList>
    </citation>
    <scope>NUCLEOTIDE SEQUENCE</scope>
    <source>
        <strain evidence="2">UP504</strain>
    </source>
</reference>
<evidence type="ECO:0000313" key="2">
    <source>
        <dbReference type="EMBL" id="KAF9504131.1"/>
    </source>
</evidence>
<evidence type="ECO:0000313" key="3">
    <source>
        <dbReference type="Proteomes" id="UP000886523"/>
    </source>
</evidence>
<protein>
    <submittedName>
        <fullName evidence="2">Uncharacterized protein</fullName>
    </submittedName>
</protein>
<feature type="region of interest" description="Disordered" evidence="1">
    <location>
        <begin position="1"/>
        <end position="91"/>
    </location>
</feature>
<accession>A0A9P6AEB8</accession>
<sequence length="91" mass="9712">MSTQASPQYAQPPKPKGPAPRNDDRRTCVPSPRENPPDEHTGEPPVCAATQAERACPPNMAIDETAYHTPAAAGPLPARKPPHNATRSKNP</sequence>
<dbReference type="AlphaFoldDB" id="A0A9P6AEB8"/>
<dbReference type="EMBL" id="MU129259">
    <property type="protein sequence ID" value="KAF9504131.1"/>
    <property type="molecule type" value="Genomic_DNA"/>
</dbReference>
<keyword evidence="3" id="KW-1185">Reference proteome</keyword>
<dbReference type="Proteomes" id="UP000886523">
    <property type="component" value="Unassembled WGS sequence"/>
</dbReference>
<proteinExistence type="predicted"/>